<dbReference type="GO" id="GO:0009579">
    <property type="term" value="C:thylakoid"/>
    <property type="evidence" value="ECO:0007669"/>
    <property type="project" value="TreeGrafter"/>
</dbReference>
<evidence type="ECO:0000256" key="1">
    <source>
        <dbReference type="ARBA" id="ARBA00004229"/>
    </source>
</evidence>
<keyword evidence="9" id="KW-0676">Redox-active center</keyword>
<comment type="caution">
    <text evidence="12">The sequence shown here is derived from an EMBL/GenBank/DDBJ whole genome shotgun (WGS) entry which is preliminary data.</text>
</comment>
<dbReference type="GO" id="GO:0009507">
    <property type="term" value="C:chloroplast"/>
    <property type="evidence" value="ECO:0007669"/>
    <property type="project" value="UniProtKB-SubCell"/>
</dbReference>
<dbReference type="SUPFAM" id="SSF52833">
    <property type="entry name" value="Thioredoxin-like"/>
    <property type="match status" value="1"/>
</dbReference>
<evidence type="ECO:0000256" key="10">
    <source>
        <dbReference type="ARBA" id="ARBA00024039"/>
    </source>
</evidence>
<sequence length="139" mass="15673">MGITVFQTHTISASSLPSIWAFHSSPPPLSLSFPPSPWKTHHQQNPLFSSPCNSNNYNNRFLSLPTQQQQQPRRLLCSPPQGKFMVDDYVVKKRSAQEIQELVRGKRTVPIVIDFYATWCGPCVAMAQELEMVSSSILI</sequence>
<dbReference type="PANTHER" id="PTHR47834">
    <property type="entry name" value="THIOREDOXIN-LIKE PROTEIN CITRX, CHLOROPLASTIC"/>
    <property type="match status" value="1"/>
</dbReference>
<evidence type="ECO:0000256" key="2">
    <source>
        <dbReference type="ARBA" id="ARBA00022448"/>
    </source>
</evidence>
<evidence type="ECO:0000256" key="4">
    <source>
        <dbReference type="ARBA" id="ARBA00022640"/>
    </source>
</evidence>
<accession>A0A9Q0GE41</accession>
<name>A0A9Q0GE41_9ROSI</name>
<gene>
    <name evidence="12" type="ORF">Tsubulata_028876</name>
</gene>
<keyword evidence="8" id="KW-1015">Disulfide bond</keyword>
<dbReference type="InterPro" id="IPR036249">
    <property type="entry name" value="Thioredoxin-like_sf"/>
</dbReference>
<dbReference type="InterPro" id="IPR017937">
    <property type="entry name" value="Thioredoxin_CS"/>
</dbReference>
<keyword evidence="13" id="KW-1185">Reference proteome</keyword>
<evidence type="ECO:0000256" key="3">
    <source>
        <dbReference type="ARBA" id="ARBA00022528"/>
    </source>
</evidence>
<evidence type="ECO:0000259" key="11">
    <source>
        <dbReference type="Pfam" id="PF00085"/>
    </source>
</evidence>
<evidence type="ECO:0000256" key="9">
    <source>
        <dbReference type="ARBA" id="ARBA00023284"/>
    </source>
</evidence>
<keyword evidence="3" id="KW-0150">Chloroplast</keyword>
<dbReference type="PANTHER" id="PTHR47834:SF2">
    <property type="entry name" value="THIOREDOXIN-LIKE PROTEIN CITRX, CHLOROPLASTIC"/>
    <property type="match status" value="1"/>
</dbReference>
<keyword evidence="7" id="KW-0560">Oxidoreductase</keyword>
<feature type="domain" description="Thioredoxin" evidence="11">
    <location>
        <begin position="95"/>
        <end position="135"/>
    </location>
</feature>
<dbReference type="InterPro" id="IPR013766">
    <property type="entry name" value="Thioredoxin_domain"/>
</dbReference>
<comment type="subcellular location">
    <subcellularLocation>
        <location evidence="1">Plastid</location>
        <location evidence="1">Chloroplast</location>
    </subcellularLocation>
</comment>
<dbReference type="Proteomes" id="UP001141552">
    <property type="component" value="Unassembled WGS sequence"/>
</dbReference>
<keyword evidence="4" id="KW-0934">Plastid</keyword>
<dbReference type="Gene3D" id="3.40.30.10">
    <property type="entry name" value="Glutaredoxin"/>
    <property type="match status" value="1"/>
</dbReference>
<evidence type="ECO:0000313" key="13">
    <source>
        <dbReference type="Proteomes" id="UP001141552"/>
    </source>
</evidence>
<dbReference type="GO" id="GO:0015035">
    <property type="term" value="F:protein-disulfide reductase activity"/>
    <property type="evidence" value="ECO:0007669"/>
    <property type="project" value="InterPro"/>
</dbReference>
<comment type="similarity">
    <text evidence="10">Belongs to the thioredoxin family. Plant CITRX-type subfamily.</text>
</comment>
<evidence type="ECO:0000256" key="5">
    <source>
        <dbReference type="ARBA" id="ARBA00022946"/>
    </source>
</evidence>
<dbReference type="AlphaFoldDB" id="A0A9Q0GE41"/>
<reference evidence="12" key="1">
    <citation type="submission" date="2022-02" db="EMBL/GenBank/DDBJ databases">
        <authorList>
            <person name="Henning P.M."/>
            <person name="McCubbin A.G."/>
            <person name="Shore J.S."/>
        </authorList>
    </citation>
    <scope>NUCLEOTIDE SEQUENCE</scope>
    <source>
        <strain evidence="12">F60SS</strain>
        <tissue evidence="12">Leaves</tissue>
    </source>
</reference>
<dbReference type="OrthoDB" id="2121326at2759"/>
<proteinExistence type="inferred from homology"/>
<keyword evidence="5" id="KW-0809">Transit peptide</keyword>
<evidence type="ECO:0000313" key="12">
    <source>
        <dbReference type="EMBL" id="KAJ4848350.1"/>
    </source>
</evidence>
<dbReference type="PROSITE" id="PS00194">
    <property type="entry name" value="THIOREDOXIN_1"/>
    <property type="match status" value="1"/>
</dbReference>
<dbReference type="Pfam" id="PF00085">
    <property type="entry name" value="Thioredoxin"/>
    <property type="match status" value="1"/>
</dbReference>
<dbReference type="GO" id="GO:0009657">
    <property type="term" value="P:plastid organization"/>
    <property type="evidence" value="ECO:0007669"/>
    <property type="project" value="TreeGrafter"/>
</dbReference>
<keyword evidence="6" id="KW-0249">Electron transport</keyword>
<evidence type="ECO:0000256" key="6">
    <source>
        <dbReference type="ARBA" id="ARBA00022982"/>
    </source>
</evidence>
<keyword evidence="2" id="KW-0813">Transport</keyword>
<dbReference type="GO" id="GO:0045454">
    <property type="term" value="P:cell redox homeostasis"/>
    <property type="evidence" value="ECO:0007669"/>
    <property type="project" value="InterPro"/>
</dbReference>
<evidence type="ECO:0000256" key="7">
    <source>
        <dbReference type="ARBA" id="ARBA00023002"/>
    </source>
</evidence>
<reference evidence="12" key="2">
    <citation type="journal article" date="2023" name="Plants (Basel)">
        <title>Annotation of the Turnera subulata (Passifloraceae) Draft Genome Reveals the S-Locus Evolved after the Divergence of Turneroideae from Passifloroideae in a Stepwise Manner.</title>
        <authorList>
            <person name="Henning P.M."/>
            <person name="Roalson E.H."/>
            <person name="Mir W."/>
            <person name="McCubbin A.G."/>
            <person name="Shore J.S."/>
        </authorList>
    </citation>
    <scope>NUCLEOTIDE SEQUENCE</scope>
    <source>
        <strain evidence="12">F60SS</strain>
    </source>
</reference>
<protein>
    <recommendedName>
        <fullName evidence="11">Thioredoxin domain-containing protein</fullName>
    </recommendedName>
</protein>
<dbReference type="EMBL" id="JAKUCV010000922">
    <property type="protein sequence ID" value="KAJ4848350.1"/>
    <property type="molecule type" value="Genomic_DNA"/>
</dbReference>
<dbReference type="CDD" id="cd02947">
    <property type="entry name" value="TRX_family"/>
    <property type="match status" value="1"/>
</dbReference>
<dbReference type="InterPro" id="IPR044182">
    <property type="entry name" value="CITRX"/>
</dbReference>
<organism evidence="12 13">
    <name type="scientific">Turnera subulata</name>
    <dbReference type="NCBI Taxonomy" id="218843"/>
    <lineage>
        <taxon>Eukaryota</taxon>
        <taxon>Viridiplantae</taxon>
        <taxon>Streptophyta</taxon>
        <taxon>Embryophyta</taxon>
        <taxon>Tracheophyta</taxon>
        <taxon>Spermatophyta</taxon>
        <taxon>Magnoliopsida</taxon>
        <taxon>eudicotyledons</taxon>
        <taxon>Gunneridae</taxon>
        <taxon>Pentapetalae</taxon>
        <taxon>rosids</taxon>
        <taxon>fabids</taxon>
        <taxon>Malpighiales</taxon>
        <taxon>Passifloraceae</taxon>
        <taxon>Turnera</taxon>
    </lineage>
</organism>
<evidence type="ECO:0000256" key="8">
    <source>
        <dbReference type="ARBA" id="ARBA00023157"/>
    </source>
</evidence>